<evidence type="ECO:0000256" key="1">
    <source>
        <dbReference type="HAMAP-Rule" id="MF_00715"/>
    </source>
</evidence>
<dbReference type="RefSeq" id="WP_382166756.1">
    <property type="nucleotide sequence ID" value="NZ_JBHTBR010000004.1"/>
</dbReference>
<dbReference type="Proteomes" id="UP001596492">
    <property type="component" value="Unassembled WGS sequence"/>
</dbReference>
<accession>A0ABW2IK48</accession>
<evidence type="ECO:0000256" key="2">
    <source>
        <dbReference type="SAM" id="MobiDB-lite"/>
    </source>
</evidence>
<sequence length="73" mass="8342">MTDISDALSRLDALEMRIAYQDETIEELNTTVTQQWKLIDRLKRQIEHLNERIEESAASGANAPAAHKPPPHY</sequence>
<dbReference type="InterPro" id="IPR007236">
    <property type="entry name" value="SlyX"/>
</dbReference>
<dbReference type="Gene3D" id="1.20.5.300">
    <property type="match status" value="1"/>
</dbReference>
<organism evidence="3 4">
    <name type="scientific">Hirschia litorea</name>
    <dbReference type="NCBI Taxonomy" id="1199156"/>
    <lineage>
        <taxon>Bacteria</taxon>
        <taxon>Pseudomonadati</taxon>
        <taxon>Pseudomonadota</taxon>
        <taxon>Alphaproteobacteria</taxon>
        <taxon>Hyphomonadales</taxon>
        <taxon>Hyphomonadaceae</taxon>
        <taxon>Hirschia</taxon>
    </lineage>
</organism>
<dbReference type="PANTHER" id="PTHR36508">
    <property type="entry name" value="PROTEIN SLYX"/>
    <property type="match status" value="1"/>
</dbReference>
<dbReference type="Pfam" id="PF04102">
    <property type="entry name" value="SlyX"/>
    <property type="match status" value="1"/>
</dbReference>
<gene>
    <name evidence="1" type="primary">slyX</name>
    <name evidence="3" type="ORF">ACFQS8_07850</name>
</gene>
<dbReference type="HAMAP" id="MF_00715">
    <property type="entry name" value="SlyX"/>
    <property type="match status" value="1"/>
</dbReference>
<proteinExistence type="inferred from homology"/>
<evidence type="ECO:0000313" key="4">
    <source>
        <dbReference type="Proteomes" id="UP001596492"/>
    </source>
</evidence>
<feature type="region of interest" description="Disordered" evidence="2">
    <location>
        <begin position="54"/>
        <end position="73"/>
    </location>
</feature>
<keyword evidence="4" id="KW-1185">Reference proteome</keyword>
<name>A0ABW2IK48_9PROT</name>
<comment type="caution">
    <text evidence="3">The sequence shown here is derived from an EMBL/GenBank/DDBJ whole genome shotgun (WGS) entry which is preliminary data.</text>
</comment>
<reference evidence="4" key="1">
    <citation type="journal article" date="2019" name="Int. J. Syst. Evol. Microbiol.">
        <title>The Global Catalogue of Microorganisms (GCM) 10K type strain sequencing project: providing services to taxonomists for standard genome sequencing and annotation.</title>
        <authorList>
            <consortium name="The Broad Institute Genomics Platform"/>
            <consortium name="The Broad Institute Genome Sequencing Center for Infectious Disease"/>
            <person name="Wu L."/>
            <person name="Ma J."/>
        </authorList>
    </citation>
    <scope>NUCLEOTIDE SEQUENCE [LARGE SCALE GENOMIC DNA]</scope>
    <source>
        <strain evidence="4">CCUG 51308</strain>
    </source>
</reference>
<evidence type="ECO:0000313" key="3">
    <source>
        <dbReference type="EMBL" id="MFC7291524.1"/>
    </source>
</evidence>
<comment type="similarity">
    <text evidence="1">Belongs to the SlyX family.</text>
</comment>
<dbReference type="EMBL" id="JBHTBR010000004">
    <property type="protein sequence ID" value="MFC7291524.1"/>
    <property type="molecule type" value="Genomic_DNA"/>
</dbReference>
<feature type="compositionally biased region" description="Low complexity" evidence="2">
    <location>
        <begin position="57"/>
        <end position="66"/>
    </location>
</feature>
<dbReference type="PANTHER" id="PTHR36508:SF1">
    <property type="entry name" value="PROTEIN SLYX"/>
    <property type="match status" value="1"/>
</dbReference>
<protein>
    <recommendedName>
        <fullName evidence="1">Protein SlyX homolog</fullName>
    </recommendedName>
</protein>